<protein>
    <submittedName>
        <fullName evidence="1">Uncharacterized protein</fullName>
    </submittedName>
</protein>
<name>A0ACB8BBP5_9AGAM</name>
<comment type="caution">
    <text evidence="1">The sequence shown here is derived from an EMBL/GenBank/DDBJ whole genome shotgun (WGS) entry which is preliminary data.</text>
</comment>
<dbReference type="EMBL" id="MU266462">
    <property type="protein sequence ID" value="KAH7923125.1"/>
    <property type="molecule type" value="Genomic_DNA"/>
</dbReference>
<accession>A0ACB8BBP5</accession>
<dbReference type="Proteomes" id="UP000790709">
    <property type="component" value="Unassembled WGS sequence"/>
</dbReference>
<gene>
    <name evidence="1" type="ORF">BV22DRAFT_607770</name>
</gene>
<evidence type="ECO:0000313" key="1">
    <source>
        <dbReference type="EMBL" id="KAH7923125.1"/>
    </source>
</evidence>
<reference evidence="1" key="1">
    <citation type="journal article" date="2021" name="New Phytol.">
        <title>Evolutionary innovations through gain and loss of genes in the ectomycorrhizal Boletales.</title>
        <authorList>
            <person name="Wu G."/>
            <person name="Miyauchi S."/>
            <person name="Morin E."/>
            <person name="Kuo A."/>
            <person name="Drula E."/>
            <person name="Varga T."/>
            <person name="Kohler A."/>
            <person name="Feng B."/>
            <person name="Cao Y."/>
            <person name="Lipzen A."/>
            <person name="Daum C."/>
            <person name="Hundley H."/>
            <person name="Pangilinan J."/>
            <person name="Johnson J."/>
            <person name="Barry K."/>
            <person name="LaButti K."/>
            <person name="Ng V."/>
            <person name="Ahrendt S."/>
            <person name="Min B."/>
            <person name="Choi I.G."/>
            <person name="Park H."/>
            <person name="Plett J.M."/>
            <person name="Magnuson J."/>
            <person name="Spatafora J.W."/>
            <person name="Nagy L.G."/>
            <person name="Henrissat B."/>
            <person name="Grigoriev I.V."/>
            <person name="Yang Z.L."/>
            <person name="Xu J."/>
            <person name="Martin F.M."/>
        </authorList>
    </citation>
    <scope>NUCLEOTIDE SEQUENCE</scope>
    <source>
        <strain evidence="1">KUC20120723A-06</strain>
    </source>
</reference>
<evidence type="ECO:0000313" key="2">
    <source>
        <dbReference type="Proteomes" id="UP000790709"/>
    </source>
</evidence>
<sequence length="129" mass="14797">MSLDVPVWESLYGRRTDEAHVAELATTLDTKLDEYGAIIRKQEYLAGDASRFRPPNTRRPRTKRTGDLELTELESSLEPHARMLRTLVHRCISTKPFWKTLQLSKRIPPRSRDGPSFIATSSCYDPNPI</sequence>
<keyword evidence="2" id="KW-1185">Reference proteome</keyword>
<proteinExistence type="predicted"/>
<organism evidence="1 2">
    <name type="scientific">Leucogyrophana mollusca</name>
    <dbReference type="NCBI Taxonomy" id="85980"/>
    <lineage>
        <taxon>Eukaryota</taxon>
        <taxon>Fungi</taxon>
        <taxon>Dikarya</taxon>
        <taxon>Basidiomycota</taxon>
        <taxon>Agaricomycotina</taxon>
        <taxon>Agaricomycetes</taxon>
        <taxon>Agaricomycetidae</taxon>
        <taxon>Boletales</taxon>
        <taxon>Boletales incertae sedis</taxon>
        <taxon>Leucogyrophana</taxon>
    </lineage>
</organism>